<dbReference type="InterPro" id="IPR002048">
    <property type="entry name" value="EF_hand_dom"/>
</dbReference>
<keyword evidence="3" id="KW-1185">Reference proteome</keyword>
<protein>
    <recommendedName>
        <fullName evidence="1">EF-hand domain-containing protein</fullName>
    </recommendedName>
</protein>
<evidence type="ECO:0000313" key="3">
    <source>
        <dbReference type="Proteomes" id="UP000001357"/>
    </source>
</evidence>
<dbReference type="Proteomes" id="UP000001357">
    <property type="component" value="Unassembled WGS sequence"/>
</dbReference>
<dbReference type="CDD" id="cd22976">
    <property type="entry name" value="DD_EFCAB10"/>
    <property type="match status" value="1"/>
</dbReference>
<dbReference type="InterPro" id="IPR049760">
    <property type="entry name" value="DD_EFCAB10"/>
</dbReference>
<accession>A9V4L1</accession>
<dbReference type="STRING" id="81824.A9V4L1"/>
<dbReference type="Gene3D" id="1.20.890.10">
    <property type="entry name" value="cAMP-dependent protein kinase regulatory subunit, dimerization-anchoring domain"/>
    <property type="match status" value="1"/>
</dbReference>
<sequence>MDRQDQAAEYLEEHGVLDLFNNMTAQLVYNQPADPKAFLSQYLDTLIERRNGKEVEAPVANFFDAENARAVFRTFDASSRGFLTLDQYHAAMGSLLLHNYNREPKGFVEGRILPNTFVEECELACQNIL</sequence>
<dbReference type="GeneID" id="5893036"/>
<evidence type="ECO:0000259" key="1">
    <source>
        <dbReference type="PROSITE" id="PS50222"/>
    </source>
</evidence>
<proteinExistence type="predicted"/>
<dbReference type="PANTHER" id="PTHR21847">
    <property type="entry name" value="EF-HAND CALCIUM-BINDING DOMAIN-CONTAINING PROTEIN 10"/>
    <property type="match status" value="1"/>
</dbReference>
<reference evidence="2 3" key="1">
    <citation type="journal article" date="2008" name="Nature">
        <title>The genome of the choanoflagellate Monosiga brevicollis and the origin of metazoans.</title>
        <authorList>
            <consortium name="JGI Sequencing"/>
            <person name="King N."/>
            <person name="Westbrook M.J."/>
            <person name="Young S.L."/>
            <person name="Kuo A."/>
            <person name="Abedin M."/>
            <person name="Chapman J."/>
            <person name="Fairclough S."/>
            <person name="Hellsten U."/>
            <person name="Isogai Y."/>
            <person name="Letunic I."/>
            <person name="Marr M."/>
            <person name="Pincus D."/>
            <person name="Putnam N."/>
            <person name="Rokas A."/>
            <person name="Wright K.J."/>
            <person name="Zuzow R."/>
            <person name="Dirks W."/>
            <person name="Good M."/>
            <person name="Goodstein D."/>
            <person name="Lemons D."/>
            <person name="Li W."/>
            <person name="Lyons J.B."/>
            <person name="Morris A."/>
            <person name="Nichols S."/>
            <person name="Richter D.J."/>
            <person name="Salamov A."/>
            <person name="Bork P."/>
            <person name="Lim W.A."/>
            <person name="Manning G."/>
            <person name="Miller W.T."/>
            <person name="McGinnis W."/>
            <person name="Shapiro H."/>
            <person name="Tjian R."/>
            <person name="Grigoriev I.V."/>
            <person name="Rokhsar D."/>
        </authorList>
    </citation>
    <scope>NUCLEOTIDE SEQUENCE [LARGE SCALE GENOMIC DNA]</scope>
    <source>
        <strain evidence="3">MX1 / ATCC 50154</strain>
    </source>
</reference>
<dbReference type="PANTHER" id="PTHR21847:SF1">
    <property type="entry name" value="EF-HAND CALCIUM-BINDING DOMAIN-CONTAINING PROTEIN 10"/>
    <property type="match status" value="1"/>
</dbReference>
<dbReference type="AlphaFoldDB" id="A9V4L1"/>
<dbReference type="InterPro" id="IPR039879">
    <property type="entry name" value="EFC10"/>
</dbReference>
<feature type="domain" description="EF-hand" evidence="1">
    <location>
        <begin position="63"/>
        <end position="98"/>
    </location>
</feature>
<dbReference type="EMBL" id="CH991559">
    <property type="protein sequence ID" value="EDQ87473.1"/>
    <property type="molecule type" value="Genomic_DNA"/>
</dbReference>
<dbReference type="InParanoid" id="A9V4L1"/>
<dbReference type="SUPFAM" id="SSF47391">
    <property type="entry name" value="Dimerization-anchoring domain of cAMP-dependent PK regulatory subunit"/>
    <property type="match status" value="1"/>
</dbReference>
<dbReference type="InterPro" id="IPR056587">
    <property type="entry name" value="EF_EFCAB10_C"/>
</dbReference>
<evidence type="ECO:0000313" key="2">
    <source>
        <dbReference type="EMBL" id="EDQ87473.1"/>
    </source>
</evidence>
<dbReference type="FunCoup" id="A9V4L1">
    <property type="interactions" value="1"/>
</dbReference>
<name>A9V4L1_MONBE</name>
<dbReference type="PROSITE" id="PS50222">
    <property type="entry name" value="EF_HAND_2"/>
    <property type="match status" value="1"/>
</dbReference>
<dbReference type="Pfam" id="PF24548">
    <property type="entry name" value="EF_EFCAB10_C"/>
    <property type="match status" value="1"/>
</dbReference>
<dbReference type="RefSeq" id="XP_001747733.1">
    <property type="nucleotide sequence ID" value="XM_001747681.1"/>
</dbReference>
<dbReference type="KEGG" id="mbr:MONBRDRAFT_33294"/>
<organism evidence="2 3">
    <name type="scientific">Monosiga brevicollis</name>
    <name type="common">Choanoflagellate</name>
    <dbReference type="NCBI Taxonomy" id="81824"/>
    <lineage>
        <taxon>Eukaryota</taxon>
        <taxon>Choanoflagellata</taxon>
        <taxon>Craspedida</taxon>
        <taxon>Salpingoecidae</taxon>
        <taxon>Monosiga</taxon>
    </lineage>
</organism>
<gene>
    <name evidence="2" type="ORF">MONBRDRAFT_33294</name>
</gene>
<dbReference type="GO" id="GO:0005509">
    <property type="term" value="F:calcium ion binding"/>
    <property type="evidence" value="ECO:0007669"/>
    <property type="project" value="InterPro"/>
</dbReference>